<dbReference type="RefSeq" id="WP_245137872.1">
    <property type="nucleotide sequence ID" value="NZ_CP128477.1"/>
</dbReference>
<accession>A0ABT0D559</accession>
<comment type="caution">
    <text evidence="1">The sequence shown here is derived from an EMBL/GenBank/DDBJ whole genome shotgun (WGS) entry which is preliminary data.</text>
</comment>
<organism evidence="1 2">
    <name type="scientific">Peteryoungia algae</name>
    <dbReference type="NCBI Taxonomy" id="2919917"/>
    <lineage>
        <taxon>Bacteria</taxon>
        <taxon>Pseudomonadati</taxon>
        <taxon>Pseudomonadota</taxon>
        <taxon>Alphaproteobacteria</taxon>
        <taxon>Hyphomicrobiales</taxon>
        <taxon>Rhizobiaceae</taxon>
        <taxon>Peteryoungia</taxon>
    </lineage>
</organism>
<dbReference type="EC" id="2.1.1.-" evidence="1"/>
<keyword evidence="1" id="KW-0614">Plasmid</keyword>
<sequence length="267" mass="29901">MFRNLESALGQAVKPARALGGRLRYLSPLPRRFTGAYRSFEEANAAAHKAGRLAGYNHQEVAPVSFDEMCKVAPWDYPVLFWLARLRDEAEGLVDAGGHMGTKFRAFRGLLGLSDSYPWVIYELPEIAEAGRRRAAQEGITQLRFIDDLSAAPALPVFLGSGLMQYLDRPLSSLLSDLPRLPPHLLLNKVSFRRDGKPVVTLERIGNAYVPYQMRDEASFVQDLQRLGYEQIDRWSIPALSHLIDTHPEIGASESAGFYFRLTPRGT</sequence>
<evidence type="ECO:0000313" key="2">
    <source>
        <dbReference type="Proteomes" id="UP001522662"/>
    </source>
</evidence>
<dbReference type="GO" id="GO:0032259">
    <property type="term" value="P:methylation"/>
    <property type="evidence" value="ECO:0007669"/>
    <property type="project" value="UniProtKB-KW"/>
</dbReference>
<geneLocation type="plasmid" evidence="1">
    <name>unnamed</name>
</geneLocation>
<name>A0ABT0D559_9HYPH</name>
<keyword evidence="2" id="KW-1185">Reference proteome</keyword>
<evidence type="ECO:0000313" key="1">
    <source>
        <dbReference type="EMBL" id="MCJ8240541.1"/>
    </source>
</evidence>
<dbReference type="NCBIfam" id="TIGR04325">
    <property type="entry name" value="MTase_LIC12133"/>
    <property type="match status" value="1"/>
</dbReference>
<keyword evidence="1" id="KW-0489">Methyltransferase</keyword>
<dbReference type="GO" id="GO:0008168">
    <property type="term" value="F:methyltransferase activity"/>
    <property type="evidence" value="ECO:0007669"/>
    <property type="project" value="UniProtKB-KW"/>
</dbReference>
<dbReference type="Proteomes" id="UP001522662">
    <property type="component" value="Unassembled WGS sequence"/>
</dbReference>
<dbReference type="InterPro" id="IPR027612">
    <property type="entry name" value="Put_MTase_LIC12133"/>
</dbReference>
<keyword evidence="1" id="KW-0808">Transferase</keyword>
<proteinExistence type="predicted"/>
<reference evidence="1 2" key="1">
    <citation type="submission" date="2022-03" db="EMBL/GenBank/DDBJ databases">
        <title>Rhizobium SSM4.3 sp. nov., isolated from Sediment (Gouqi Island).</title>
        <authorList>
            <person name="Chen G."/>
        </authorList>
    </citation>
    <scope>NUCLEOTIDE SEQUENCE [LARGE SCALE GENOMIC DNA]</scope>
    <source>
        <strain evidence="1 2">SSM4.3</strain>
        <plasmid evidence="1">unnamed</plasmid>
    </source>
</reference>
<gene>
    <name evidence="1" type="ORF">MKJ03_19570</name>
</gene>
<dbReference type="EMBL" id="JALAYX010000006">
    <property type="protein sequence ID" value="MCJ8240541.1"/>
    <property type="molecule type" value="Genomic_DNA"/>
</dbReference>
<protein>
    <submittedName>
        <fullName evidence="1">Methyltransferase, TIGR04325 family</fullName>
        <ecNumber evidence="1">2.1.1.-</ecNumber>
    </submittedName>
</protein>